<evidence type="ECO:0000259" key="1">
    <source>
        <dbReference type="PROSITE" id="PS50173"/>
    </source>
</evidence>
<proteinExistence type="predicted"/>
<reference evidence="2" key="1">
    <citation type="submission" date="2017-06" db="EMBL/GenBank/DDBJ databases">
        <title>complete sequence of plasmid p205880-qnrS.</title>
        <authorList>
            <person name="Wang S."/>
            <person name="Zhan Z."/>
            <person name="Fang H."/>
            <person name="Feng J."/>
            <person name="Zhang D."/>
            <person name="Jiang X."/>
            <person name="Wang F."/>
            <person name="Zeng L."/>
            <person name="Liang Q."/>
            <person name="Zhou D."/>
        </authorList>
    </citation>
    <scope>NUCLEOTIDE SEQUENCE</scope>
    <source>
        <strain evidence="2">205880</strain>
        <plasmid evidence="2">p205880-qnrS</plasmid>
    </source>
</reference>
<organism evidence="2">
    <name type="scientific">Klebsiella pneumoniae</name>
    <dbReference type="NCBI Taxonomy" id="573"/>
    <lineage>
        <taxon>Bacteria</taxon>
        <taxon>Pseudomonadati</taxon>
        <taxon>Pseudomonadota</taxon>
        <taxon>Gammaproteobacteria</taxon>
        <taxon>Enterobacterales</taxon>
        <taxon>Enterobacteriaceae</taxon>
        <taxon>Klebsiella/Raoultella group</taxon>
        <taxon>Klebsiella</taxon>
        <taxon>Klebsiella pneumoniae complex</taxon>
    </lineage>
</organism>
<name>A0A286NC69_KLEPN</name>
<geneLocation type="plasmid" evidence="2">
    <name>p205880-qnrS</name>
</geneLocation>
<dbReference type="InterPro" id="IPR001126">
    <property type="entry name" value="UmuC"/>
</dbReference>
<protein>
    <submittedName>
        <fullName evidence="2">Error-prone, lesion bypass DNA polymerase V (UmuC)</fullName>
    </submittedName>
</protein>
<dbReference type="AlphaFoldDB" id="A0A286NC69"/>
<keyword evidence="2" id="KW-0614">Plasmid</keyword>
<dbReference type="Pfam" id="PF00817">
    <property type="entry name" value="IMS"/>
    <property type="match status" value="1"/>
</dbReference>
<dbReference type="InterPro" id="IPR043502">
    <property type="entry name" value="DNA/RNA_pol_sf"/>
</dbReference>
<dbReference type="GO" id="GO:0006281">
    <property type="term" value="P:DNA repair"/>
    <property type="evidence" value="ECO:0007669"/>
    <property type="project" value="InterPro"/>
</dbReference>
<dbReference type="SUPFAM" id="SSF56672">
    <property type="entry name" value="DNA/RNA polymerases"/>
    <property type="match status" value="1"/>
</dbReference>
<dbReference type="EMBL" id="MF190368">
    <property type="protein sequence ID" value="ASY91202.1"/>
    <property type="molecule type" value="Genomic_DNA"/>
</dbReference>
<feature type="domain" description="UmuC" evidence="1">
    <location>
        <begin position="2"/>
        <end position="61"/>
    </location>
</feature>
<sequence length="93" mass="9979">MFALIDVNGMYAACESAFRPDLASRAVCCLSNNDGAIVARNRLAKLAGLKMGEPYFKARPLIGGTSENGIYGHSRFCNTDFDDKLACLNLSGV</sequence>
<dbReference type="PROSITE" id="PS50173">
    <property type="entry name" value="UMUC"/>
    <property type="match status" value="1"/>
</dbReference>
<dbReference type="Gene3D" id="3.40.1170.60">
    <property type="match status" value="1"/>
</dbReference>
<accession>A0A286NC69</accession>
<evidence type="ECO:0000313" key="2">
    <source>
        <dbReference type="EMBL" id="ASY91202.1"/>
    </source>
</evidence>